<protein>
    <submittedName>
        <fullName evidence="4">Glycosyltransferase</fullName>
    </submittedName>
</protein>
<dbReference type="OrthoDB" id="8555507at2"/>
<feature type="domain" description="Glycosyltransferase subfamily 4-like N-terminal" evidence="3">
    <location>
        <begin position="22"/>
        <end position="194"/>
    </location>
</feature>
<dbReference type="AlphaFoldDB" id="H0EBQ7"/>
<dbReference type="Pfam" id="PF13692">
    <property type="entry name" value="Glyco_trans_1_4"/>
    <property type="match status" value="1"/>
</dbReference>
<dbReference type="InterPro" id="IPR028098">
    <property type="entry name" value="Glyco_trans_4-like_N"/>
</dbReference>
<proteinExistence type="predicted"/>
<sequence length="414" mass="45784">MPSAAGHRALYAAFDRFPSRKGSAVHIDRFARTLFDHHGGGLLYVLGGDDLPPYQREGAVEIVRFSRQEPRFLARALAFGARLDALLDEHAETLEVCHFRDPWSGLPIVERFADDPPGERPQLVYEVNGLPSIELPFLFPRIPEATLRRIAELERRCLDAADAVVVPARAIADAVRARGVGDERLHVIPNGADLPAPTPRPADAPPRYLLYFGALQPWQGLDTALRALARLADLDDLRLVVCSSVHRRRAKPYVKLAERLGVADRVRWHVALPEHELAPWREHAALSLAPLRDCERNVVQGCAPLKLLESMASGTAVVASDLPAVRELVTDGVEGRLVHPDRPAELARVIRVLLDHPQRIAEMGAAGRRRIAEGLTWERSTAELSRRYSTLGARRDRMRAVPSLATDDAATPIS</sequence>
<keyword evidence="5" id="KW-1185">Reference proteome</keyword>
<gene>
    <name evidence="4" type="ORF">PAI11_42900</name>
</gene>
<dbReference type="Proteomes" id="UP000005143">
    <property type="component" value="Unassembled WGS sequence"/>
</dbReference>
<evidence type="ECO:0000259" key="3">
    <source>
        <dbReference type="Pfam" id="PF13439"/>
    </source>
</evidence>
<organism evidence="4 5">
    <name type="scientific">Patulibacter medicamentivorans</name>
    <dbReference type="NCBI Taxonomy" id="1097667"/>
    <lineage>
        <taxon>Bacteria</taxon>
        <taxon>Bacillati</taxon>
        <taxon>Actinomycetota</taxon>
        <taxon>Thermoleophilia</taxon>
        <taxon>Solirubrobacterales</taxon>
        <taxon>Patulibacteraceae</taxon>
        <taxon>Patulibacter</taxon>
    </lineage>
</organism>
<evidence type="ECO:0000313" key="4">
    <source>
        <dbReference type="EMBL" id="EHN08882.1"/>
    </source>
</evidence>
<evidence type="ECO:0000313" key="5">
    <source>
        <dbReference type="Proteomes" id="UP000005143"/>
    </source>
</evidence>
<dbReference type="RefSeq" id="WP_007579192.1">
    <property type="nucleotide sequence ID" value="NZ_AGUD01000315.1"/>
</dbReference>
<dbReference type="GO" id="GO:0016757">
    <property type="term" value="F:glycosyltransferase activity"/>
    <property type="evidence" value="ECO:0007669"/>
    <property type="project" value="UniProtKB-KW"/>
</dbReference>
<comment type="caution">
    <text evidence="4">The sequence shown here is derived from an EMBL/GenBank/DDBJ whole genome shotgun (WGS) entry which is preliminary data.</text>
</comment>
<keyword evidence="1" id="KW-0328">Glycosyltransferase</keyword>
<dbReference type="PATRIC" id="fig|1097667.3.peg.4251"/>
<dbReference type="Pfam" id="PF13439">
    <property type="entry name" value="Glyco_transf_4"/>
    <property type="match status" value="1"/>
</dbReference>
<dbReference type="EMBL" id="AGUD01000315">
    <property type="protein sequence ID" value="EHN08882.1"/>
    <property type="molecule type" value="Genomic_DNA"/>
</dbReference>
<keyword evidence="2 4" id="KW-0808">Transferase</keyword>
<evidence type="ECO:0000256" key="2">
    <source>
        <dbReference type="ARBA" id="ARBA00022679"/>
    </source>
</evidence>
<evidence type="ECO:0000256" key="1">
    <source>
        <dbReference type="ARBA" id="ARBA00022676"/>
    </source>
</evidence>
<dbReference type="GO" id="GO:0009103">
    <property type="term" value="P:lipopolysaccharide biosynthetic process"/>
    <property type="evidence" value="ECO:0007669"/>
    <property type="project" value="TreeGrafter"/>
</dbReference>
<dbReference type="PANTHER" id="PTHR46401:SF2">
    <property type="entry name" value="GLYCOSYLTRANSFERASE WBBK-RELATED"/>
    <property type="match status" value="1"/>
</dbReference>
<dbReference type="PANTHER" id="PTHR46401">
    <property type="entry name" value="GLYCOSYLTRANSFERASE WBBK-RELATED"/>
    <property type="match status" value="1"/>
</dbReference>
<accession>H0EBQ7</accession>
<dbReference type="SUPFAM" id="SSF53756">
    <property type="entry name" value="UDP-Glycosyltransferase/glycogen phosphorylase"/>
    <property type="match status" value="1"/>
</dbReference>
<reference evidence="4 5" key="1">
    <citation type="journal article" date="2013" name="Biodegradation">
        <title>Quantitative proteomic analysis of ibuprofen-degrading Patulibacter sp. strain I11.</title>
        <authorList>
            <person name="Almeida B."/>
            <person name="Kjeldal H."/>
            <person name="Lolas I."/>
            <person name="Knudsen A.D."/>
            <person name="Carvalho G."/>
            <person name="Nielsen K.L."/>
            <person name="Barreto Crespo M.T."/>
            <person name="Stensballe A."/>
            <person name="Nielsen J.L."/>
        </authorList>
    </citation>
    <scope>NUCLEOTIDE SEQUENCE [LARGE SCALE GENOMIC DNA]</scope>
    <source>
        <strain evidence="4 5">I11</strain>
    </source>
</reference>
<name>H0EBQ7_9ACTN</name>
<dbReference type="Gene3D" id="3.40.50.2000">
    <property type="entry name" value="Glycogen Phosphorylase B"/>
    <property type="match status" value="2"/>
</dbReference>